<comment type="function">
    <text evidence="4">Binds as a heterodimer with protein bS6 to the central domain of the 16S rRNA, where it helps stabilize the platform of the 30S subunit.</text>
</comment>
<dbReference type="EMBL" id="JAGQLF010000001">
    <property type="protein sequence ID" value="MCA9386416.1"/>
    <property type="molecule type" value="Genomic_DNA"/>
</dbReference>
<dbReference type="GO" id="GO:0070181">
    <property type="term" value="F:small ribosomal subunit rRNA binding"/>
    <property type="evidence" value="ECO:0007669"/>
    <property type="project" value="TreeGrafter"/>
</dbReference>
<dbReference type="HAMAP" id="MF_00270">
    <property type="entry name" value="Ribosomal_bS18"/>
    <property type="match status" value="1"/>
</dbReference>
<keyword evidence="3 4" id="KW-0687">Ribonucleoprotein</keyword>
<name>A0A955L9Q5_9BACT</name>
<evidence type="ECO:0000256" key="4">
    <source>
        <dbReference type="HAMAP-Rule" id="MF_00270"/>
    </source>
</evidence>
<dbReference type="SUPFAM" id="SSF46911">
    <property type="entry name" value="Ribosomal protein S18"/>
    <property type="match status" value="1"/>
</dbReference>
<keyword evidence="2 4" id="KW-0689">Ribosomal protein</keyword>
<comment type="similarity">
    <text evidence="1 4 5">Belongs to the bacterial ribosomal protein bS18 family.</text>
</comment>
<reference evidence="6" key="2">
    <citation type="journal article" date="2021" name="Microbiome">
        <title>Successional dynamics and alternative stable states in a saline activated sludge microbial community over 9 years.</title>
        <authorList>
            <person name="Wang Y."/>
            <person name="Ye J."/>
            <person name="Ju F."/>
            <person name="Liu L."/>
            <person name="Boyd J.A."/>
            <person name="Deng Y."/>
            <person name="Parks D.H."/>
            <person name="Jiang X."/>
            <person name="Yin X."/>
            <person name="Woodcroft B.J."/>
            <person name="Tyson G.W."/>
            <person name="Hugenholtz P."/>
            <person name="Polz M.F."/>
            <person name="Zhang T."/>
        </authorList>
    </citation>
    <scope>NUCLEOTIDE SEQUENCE</scope>
    <source>
        <strain evidence="6">HKST-UBA09</strain>
    </source>
</reference>
<dbReference type="InterPro" id="IPR036870">
    <property type="entry name" value="Ribosomal_bS18_sf"/>
</dbReference>
<comment type="subunit">
    <text evidence="4">Part of the 30S ribosomal subunit. Forms a tight heterodimer with protein bS6.</text>
</comment>
<evidence type="ECO:0000256" key="3">
    <source>
        <dbReference type="ARBA" id="ARBA00023274"/>
    </source>
</evidence>
<reference evidence="6" key="1">
    <citation type="submission" date="2020-04" db="EMBL/GenBank/DDBJ databases">
        <authorList>
            <person name="Zhang T."/>
        </authorList>
    </citation>
    <scope>NUCLEOTIDE SEQUENCE</scope>
    <source>
        <strain evidence="6">HKST-UBA09</strain>
    </source>
</reference>
<gene>
    <name evidence="4" type="primary">rpsR</name>
    <name evidence="6" type="ORF">KC669_00095</name>
</gene>
<keyword evidence="4" id="KW-0694">RNA-binding</keyword>
<dbReference type="PANTHER" id="PTHR13479:SF40">
    <property type="entry name" value="SMALL RIBOSOMAL SUBUNIT PROTEIN BS18M"/>
    <property type="match status" value="1"/>
</dbReference>
<dbReference type="PRINTS" id="PR00974">
    <property type="entry name" value="RIBOSOMALS18"/>
</dbReference>
<dbReference type="InterPro" id="IPR001648">
    <property type="entry name" value="Ribosomal_bS18"/>
</dbReference>
<dbReference type="Pfam" id="PF01084">
    <property type="entry name" value="Ribosomal_S18"/>
    <property type="match status" value="1"/>
</dbReference>
<sequence>MANTNKYKAPVVASCPLKGKEDQITYKNVSLLEKFISTRGRIMPSSRTGVCASNQRKLALAVKRARHMALLPYTKYV</sequence>
<evidence type="ECO:0000313" key="6">
    <source>
        <dbReference type="EMBL" id="MCA9386416.1"/>
    </source>
</evidence>
<keyword evidence="4" id="KW-0699">rRNA-binding</keyword>
<protein>
    <recommendedName>
        <fullName evidence="4">Small ribosomal subunit protein bS18</fullName>
    </recommendedName>
</protein>
<dbReference type="PANTHER" id="PTHR13479">
    <property type="entry name" value="30S RIBOSOMAL PROTEIN S18"/>
    <property type="match status" value="1"/>
</dbReference>
<evidence type="ECO:0000256" key="2">
    <source>
        <dbReference type="ARBA" id="ARBA00022980"/>
    </source>
</evidence>
<dbReference type="NCBIfam" id="TIGR00165">
    <property type="entry name" value="S18"/>
    <property type="match status" value="1"/>
</dbReference>
<dbReference type="Proteomes" id="UP000714915">
    <property type="component" value="Unassembled WGS sequence"/>
</dbReference>
<evidence type="ECO:0000313" key="7">
    <source>
        <dbReference type="Proteomes" id="UP000714915"/>
    </source>
</evidence>
<comment type="caution">
    <text evidence="6">The sequence shown here is derived from an EMBL/GenBank/DDBJ whole genome shotgun (WGS) entry which is preliminary data.</text>
</comment>
<organism evidence="6 7">
    <name type="scientific">Candidatus Dojkabacteria bacterium</name>
    <dbReference type="NCBI Taxonomy" id="2099670"/>
    <lineage>
        <taxon>Bacteria</taxon>
        <taxon>Candidatus Dojkabacteria</taxon>
    </lineage>
</organism>
<evidence type="ECO:0000256" key="5">
    <source>
        <dbReference type="RuleBase" id="RU003910"/>
    </source>
</evidence>
<dbReference type="Gene3D" id="4.10.640.10">
    <property type="entry name" value="Ribosomal protein S18"/>
    <property type="match status" value="1"/>
</dbReference>
<accession>A0A955L9Q5</accession>
<evidence type="ECO:0000256" key="1">
    <source>
        <dbReference type="ARBA" id="ARBA00005589"/>
    </source>
</evidence>
<dbReference type="GO" id="GO:0006412">
    <property type="term" value="P:translation"/>
    <property type="evidence" value="ECO:0007669"/>
    <property type="project" value="UniProtKB-UniRule"/>
</dbReference>
<dbReference type="AlphaFoldDB" id="A0A955L9Q5"/>
<dbReference type="GO" id="GO:0003735">
    <property type="term" value="F:structural constituent of ribosome"/>
    <property type="evidence" value="ECO:0007669"/>
    <property type="project" value="InterPro"/>
</dbReference>
<proteinExistence type="inferred from homology"/>
<dbReference type="GO" id="GO:0022627">
    <property type="term" value="C:cytosolic small ribosomal subunit"/>
    <property type="evidence" value="ECO:0007669"/>
    <property type="project" value="TreeGrafter"/>
</dbReference>